<dbReference type="InterPro" id="IPR032630">
    <property type="entry name" value="P_typ_ATPase_c"/>
</dbReference>
<feature type="transmembrane region" description="Helical" evidence="4">
    <location>
        <begin position="80"/>
        <end position="98"/>
    </location>
</feature>
<dbReference type="InterPro" id="IPR032631">
    <property type="entry name" value="P-type_ATPase_N"/>
</dbReference>
<gene>
    <name evidence="7" type="ORF">POTOM_006282</name>
</gene>
<proteinExistence type="predicted"/>
<evidence type="ECO:0000259" key="5">
    <source>
        <dbReference type="Pfam" id="PF16209"/>
    </source>
</evidence>
<dbReference type="Proteomes" id="UP000886885">
    <property type="component" value="Chromosome 1D"/>
</dbReference>
<keyword evidence="2" id="KW-0479">Metal-binding</keyword>
<dbReference type="PANTHER" id="PTHR24092">
    <property type="entry name" value="PROBABLE PHOSPHOLIPID-TRANSPORTING ATPASE"/>
    <property type="match status" value="1"/>
</dbReference>
<protein>
    <recommendedName>
        <fullName evidence="9">P-type phospholipid transporter</fullName>
    </recommendedName>
</protein>
<evidence type="ECO:0000313" key="7">
    <source>
        <dbReference type="EMBL" id="KAG6790135.1"/>
    </source>
</evidence>
<keyword evidence="4" id="KW-1133">Transmembrane helix</keyword>
<dbReference type="GO" id="GO:0005886">
    <property type="term" value="C:plasma membrane"/>
    <property type="evidence" value="ECO:0007669"/>
    <property type="project" value="TreeGrafter"/>
</dbReference>
<dbReference type="GO" id="GO:0140326">
    <property type="term" value="F:ATPase-coupled intramembrane lipid transporter activity"/>
    <property type="evidence" value="ECO:0007669"/>
    <property type="project" value="TreeGrafter"/>
</dbReference>
<reference evidence="7" key="1">
    <citation type="journal article" date="2020" name="bioRxiv">
        <title>Hybrid origin of Populus tomentosa Carr. identified through genome sequencing and phylogenomic analysis.</title>
        <authorList>
            <person name="An X."/>
            <person name="Gao K."/>
            <person name="Chen Z."/>
            <person name="Li J."/>
            <person name="Yang X."/>
            <person name="Yang X."/>
            <person name="Zhou J."/>
            <person name="Guo T."/>
            <person name="Zhao T."/>
            <person name="Huang S."/>
            <person name="Miao D."/>
            <person name="Khan W.U."/>
            <person name="Rao P."/>
            <person name="Ye M."/>
            <person name="Lei B."/>
            <person name="Liao W."/>
            <person name="Wang J."/>
            <person name="Ji L."/>
            <person name="Li Y."/>
            <person name="Guo B."/>
            <person name="Mustafa N.S."/>
            <person name="Li S."/>
            <person name="Yun Q."/>
            <person name="Keller S.R."/>
            <person name="Mao J."/>
            <person name="Zhang R."/>
            <person name="Strauss S.H."/>
        </authorList>
    </citation>
    <scope>NUCLEOTIDE SEQUENCE</scope>
    <source>
        <strain evidence="7">GM15</strain>
        <tissue evidence="7">Leaf</tissue>
    </source>
</reference>
<dbReference type="OrthoDB" id="377733at2759"/>
<dbReference type="AlphaFoldDB" id="A0A8X8AXP4"/>
<feature type="transmembrane region" description="Helical" evidence="4">
    <location>
        <begin position="245"/>
        <end position="266"/>
    </location>
</feature>
<dbReference type="Pfam" id="PF16212">
    <property type="entry name" value="PhoLip_ATPase_C"/>
    <property type="match status" value="1"/>
</dbReference>
<evidence type="ECO:0000256" key="1">
    <source>
        <dbReference type="ARBA" id="ARBA00004141"/>
    </source>
</evidence>
<dbReference type="Pfam" id="PF16209">
    <property type="entry name" value="PhoLip_ATPase_N"/>
    <property type="match status" value="1"/>
</dbReference>
<feature type="domain" description="P-type ATPase N-terminal" evidence="5">
    <location>
        <begin position="38"/>
        <end position="99"/>
    </location>
</feature>
<accession>A0A8X8AXP4</accession>
<comment type="caution">
    <text evidence="7">The sequence shown here is derived from an EMBL/GenBank/DDBJ whole genome shotgun (WGS) entry which is preliminary data.</text>
</comment>
<feature type="transmembrane region" description="Helical" evidence="4">
    <location>
        <begin position="399"/>
        <end position="418"/>
    </location>
</feature>
<evidence type="ECO:0000259" key="6">
    <source>
        <dbReference type="Pfam" id="PF16212"/>
    </source>
</evidence>
<dbReference type="EMBL" id="JAAWWB010000002">
    <property type="protein sequence ID" value="KAG6790135.1"/>
    <property type="molecule type" value="Genomic_DNA"/>
</dbReference>
<organism evidence="7 8">
    <name type="scientific">Populus tomentosa</name>
    <name type="common">Chinese white poplar</name>
    <dbReference type="NCBI Taxonomy" id="118781"/>
    <lineage>
        <taxon>Eukaryota</taxon>
        <taxon>Viridiplantae</taxon>
        <taxon>Streptophyta</taxon>
        <taxon>Embryophyta</taxon>
        <taxon>Tracheophyta</taxon>
        <taxon>Spermatophyta</taxon>
        <taxon>Magnoliopsida</taxon>
        <taxon>eudicotyledons</taxon>
        <taxon>Gunneridae</taxon>
        <taxon>Pentapetalae</taxon>
        <taxon>rosids</taxon>
        <taxon>fabids</taxon>
        <taxon>Malpighiales</taxon>
        <taxon>Salicaceae</taxon>
        <taxon>Saliceae</taxon>
        <taxon>Populus</taxon>
    </lineage>
</organism>
<keyword evidence="4" id="KW-0812">Transmembrane</keyword>
<keyword evidence="4" id="KW-0472">Membrane</keyword>
<comment type="subcellular location">
    <subcellularLocation>
        <location evidence="1">Membrane</location>
        <topology evidence="1">Multi-pass membrane protein</topology>
    </subcellularLocation>
</comment>
<feature type="transmembrane region" description="Helical" evidence="4">
    <location>
        <begin position="370"/>
        <end position="392"/>
    </location>
</feature>
<dbReference type="GO" id="GO:0045332">
    <property type="term" value="P:phospholipid translocation"/>
    <property type="evidence" value="ECO:0007669"/>
    <property type="project" value="TreeGrafter"/>
</dbReference>
<dbReference type="PANTHER" id="PTHR24092:SF165">
    <property type="entry name" value="PHOSPHOLIPID-TRANSPORTING ATPASE 8-RELATED"/>
    <property type="match status" value="1"/>
</dbReference>
<sequence>MTKREGLHFSMLHPFSCFKSQPSENHALIGQKGYSRVVYCNDPDNPEAIKLNYRGNYVSHTKYTALNFIPKSLFEQFRRVANFYFLVVACVSFSPLAPYTAPSVALPLLVVIGATMAKEGIEDWRRRKQVAIKRSLGSEYIRVYQILQILEFTSIRKRMSVIVRTMENQILLLCKGADRYACSLLRQGMELIIITLDLPEIKALERQGDMQAIYKAVMSSDFAIAQFRFLERLLLVHGHWCYRRIAMMVCYFFYKNITFGFTLFWFEAYASFSGQPAYNDWYMSFYNVFFTSLPVIALGVFDQDVSARLCLQYPLLYREGIKNVLFSWPRILLWMCNGVLTSIIIFFFTINSMINQAFRRDGQVVDYEILGATMYTCVVWAVNCQIALSIHYFTWIQHLFIWGSIAFWYIFMVIYGFLPPGVSTTAHMVFVEACAPSILYWLVTLLVVVSTLLPYFSYRAFQSRFLPMYHDEIQLFRSEGHEAGEKIKTDHAKEDLRQRNVS</sequence>
<dbReference type="GO" id="GO:0046872">
    <property type="term" value="F:metal ion binding"/>
    <property type="evidence" value="ECO:0007669"/>
    <property type="project" value="UniProtKB-KW"/>
</dbReference>
<evidence type="ECO:0000256" key="4">
    <source>
        <dbReference type="SAM" id="Phobius"/>
    </source>
</evidence>
<feature type="transmembrane region" description="Helical" evidence="4">
    <location>
        <begin position="281"/>
        <end position="301"/>
    </location>
</feature>
<feature type="transmembrane region" description="Helical" evidence="4">
    <location>
        <begin position="331"/>
        <end position="350"/>
    </location>
</feature>
<feature type="domain" description="P-type ATPase C-terminal" evidence="6">
    <location>
        <begin position="217"/>
        <end position="467"/>
    </location>
</feature>
<keyword evidence="3" id="KW-0460">Magnesium</keyword>
<evidence type="ECO:0000256" key="3">
    <source>
        <dbReference type="ARBA" id="ARBA00022842"/>
    </source>
</evidence>
<feature type="transmembrane region" description="Helical" evidence="4">
    <location>
        <begin position="104"/>
        <end position="121"/>
    </location>
</feature>
<evidence type="ECO:0000256" key="2">
    <source>
        <dbReference type="ARBA" id="ARBA00022723"/>
    </source>
</evidence>
<keyword evidence="8" id="KW-1185">Reference proteome</keyword>
<feature type="transmembrane region" description="Helical" evidence="4">
    <location>
        <begin position="438"/>
        <end position="458"/>
    </location>
</feature>
<evidence type="ECO:0000313" key="8">
    <source>
        <dbReference type="Proteomes" id="UP000886885"/>
    </source>
</evidence>
<evidence type="ECO:0008006" key="9">
    <source>
        <dbReference type="Google" id="ProtNLM"/>
    </source>
</evidence>
<name>A0A8X8AXP4_POPTO</name>